<sequence length="54" mass="6063">MAWTRVYNNSVYFGKDMSLMGSRQKDIWVSMATDRMAGSAIILGGQSMDRSDIL</sequence>
<evidence type="ECO:0000313" key="1">
    <source>
        <dbReference type="EMBL" id="CEK68627.1"/>
    </source>
</evidence>
<feature type="non-terminal residue" evidence="2">
    <location>
        <position position="54"/>
    </location>
</feature>
<gene>
    <name evidence="2" type="primary">ORF67061</name>
    <name evidence="1" type="synonym">ORF67059</name>
</gene>
<dbReference type="EMBL" id="HACG01021762">
    <property type="protein sequence ID" value="CEK68627.1"/>
    <property type="molecule type" value="Transcribed_RNA"/>
</dbReference>
<dbReference type="EMBL" id="HACG01021763">
    <property type="protein sequence ID" value="CEK68628.1"/>
    <property type="molecule type" value="Transcribed_RNA"/>
</dbReference>
<reference evidence="2" key="1">
    <citation type="submission" date="2014-12" db="EMBL/GenBank/DDBJ databases">
        <title>Insight into the proteome of Arion vulgaris.</title>
        <authorList>
            <person name="Aradska J."/>
            <person name="Bulat T."/>
            <person name="Smidak R."/>
            <person name="Sarate P."/>
            <person name="Gangsoo J."/>
            <person name="Sialana F."/>
            <person name="Bilban M."/>
            <person name="Lubec G."/>
        </authorList>
    </citation>
    <scope>NUCLEOTIDE SEQUENCE</scope>
    <source>
        <tissue evidence="2">Skin</tissue>
    </source>
</reference>
<dbReference type="AlphaFoldDB" id="A0A0B6ZJC6"/>
<protein>
    <submittedName>
        <fullName evidence="2">Uncharacterized protein</fullName>
    </submittedName>
</protein>
<accession>A0A0B6ZJC6</accession>
<name>A0A0B6ZJC6_9EUPU</name>
<organism evidence="2">
    <name type="scientific">Arion vulgaris</name>
    <dbReference type="NCBI Taxonomy" id="1028688"/>
    <lineage>
        <taxon>Eukaryota</taxon>
        <taxon>Metazoa</taxon>
        <taxon>Spiralia</taxon>
        <taxon>Lophotrochozoa</taxon>
        <taxon>Mollusca</taxon>
        <taxon>Gastropoda</taxon>
        <taxon>Heterobranchia</taxon>
        <taxon>Euthyneura</taxon>
        <taxon>Panpulmonata</taxon>
        <taxon>Eupulmonata</taxon>
        <taxon>Stylommatophora</taxon>
        <taxon>Helicina</taxon>
        <taxon>Arionoidea</taxon>
        <taxon>Arionidae</taxon>
        <taxon>Arion</taxon>
    </lineage>
</organism>
<evidence type="ECO:0000313" key="2">
    <source>
        <dbReference type="EMBL" id="CEK68628.1"/>
    </source>
</evidence>
<proteinExistence type="predicted"/>